<dbReference type="EMBL" id="MCFE01000462">
    <property type="protein sequence ID" value="ORX89250.1"/>
    <property type="molecule type" value="Genomic_DNA"/>
</dbReference>
<dbReference type="Proteomes" id="UP000193498">
    <property type="component" value="Unassembled WGS sequence"/>
</dbReference>
<organism evidence="2 3">
    <name type="scientific">Basidiobolus meristosporus CBS 931.73</name>
    <dbReference type="NCBI Taxonomy" id="1314790"/>
    <lineage>
        <taxon>Eukaryota</taxon>
        <taxon>Fungi</taxon>
        <taxon>Fungi incertae sedis</taxon>
        <taxon>Zoopagomycota</taxon>
        <taxon>Entomophthoromycotina</taxon>
        <taxon>Basidiobolomycetes</taxon>
        <taxon>Basidiobolales</taxon>
        <taxon>Basidiobolaceae</taxon>
        <taxon>Basidiobolus</taxon>
    </lineage>
</organism>
<dbReference type="AlphaFoldDB" id="A0A1Y1XU25"/>
<keyword evidence="3" id="KW-1185">Reference proteome</keyword>
<sequence>MRTFIITALLSTALGVTALKKHTGTVSGELYMSGAFYDTVQGSVNIDGINHKIKWQGTATSGQRYCDPSEDACIDFKNGGNPVISYCQGSITLPTKCKITQRKACDDGRCPLQVRWTIEKQEFSINCST</sequence>
<gene>
    <name evidence="2" type="ORF">K493DRAFT_318829</name>
</gene>
<name>A0A1Y1XU25_9FUNG</name>
<reference evidence="2 3" key="1">
    <citation type="submission" date="2016-07" db="EMBL/GenBank/DDBJ databases">
        <title>Pervasive Adenine N6-methylation of Active Genes in Fungi.</title>
        <authorList>
            <consortium name="DOE Joint Genome Institute"/>
            <person name="Mondo S.J."/>
            <person name="Dannebaum R.O."/>
            <person name="Kuo R.C."/>
            <person name="Labutti K."/>
            <person name="Haridas S."/>
            <person name="Kuo A."/>
            <person name="Salamov A."/>
            <person name="Ahrendt S.R."/>
            <person name="Lipzen A."/>
            <person name="Sullivan W."/>
            <person name="Andreopoulos W.B."/>
            <person name="Clum A."/>
            <person name="Lindquist E."/>
            <person name="Daum C."/>
            <person name="Ramamoorthy G.K."/>
            <person name="Gryganskyi A."/>
            <person name="Culley D."/>
            <person name="Magnuson J.K."/>
            <person name="James T.Y."/>
            <person name="O'Malley M.A."/>
            <person name="Stajich J.E."/>
            <person name="Spatafora J.W."/>
            <person name="Visel A."/>
            <person name="Grigoriev I.V."/>
        </authorList>
    </citation>
    <scope>NUCLEOTIDE SEQUENCE [LARGE SCALE GENOMIC DNA]</scope>
    <source>
        <strain evidence="2 3">CBS 931.73</strain>
    </source>
</reference>
<dbReference type="InParanoid" id="A0A1Y1XU25"/>
<keyword evidence="1" id="KW-0732">Signal</keyword>
<feature type="chain" id="PRO_5012847340" description="Secreted protein" evidence="1">
    <location>
        <begin position="19"/>
        <end position="129"/>
    </location>
</feature>
<comment type="caution">
    <text evidence="2">The sequence shown here is derived from an EMBL/GenBank/DDBJ whole genome shotgun (WGS) entry which is preliminary data.</text>
</comment>
<evidence type="ECO:0000256" key="1">
    <source>
        <dbReference type="SAM" id="SignalP"/>
    </source>
</evidence>
<protein>
    <recommendedName>
        <fullName evidence="4">Secreted protein</fullName>
    </recommendedName>
</protein>
<evidence type="ECO:0008006" key="4">
    <source>
        <dbReference type="Google" id="ProtNLM"/>
    </source>
</evidence>
<feature type="signal peptide" evidence="1">
    <location>
        <begin position="1"/>
        <end position="18"/>
    </location>
</feature>
<evidence type="ECO:0000313" key="3">
    <source>
        <dbReference type="Proteomes" id="UP000193498"/>
    </source>
</evidence>
<evidence type="ECO:0000313" key="2">
    <source>
        <dbReference type="EMBL" id="ORX89250.1"/>
    </source>
</evidence>
<accession>A0A1Y1XU25</accession>
<proteinExistence type="predicted"/>